<accession>A0AAV4VK60</accession>
<comment type="caution">
    <text evidence="1">The sequence shown here is derived from an EMBL/GenBank/DDBJ whole genome shotgun (WGS) entry which is preliminary data.</text>
</comment>
<proteinExistence type="predicted"/>
<protein>
    <submittedName>
        <fullName evidence="1">Uncharacterized protein</fullName>
    </submittedName>
</protein>
<name>A0AAV4VK60_CAEEX</name>
<reference evidence="1 2" key="1">
    <citation type="submission" date="2021-06" db="EMBL/GenBank/DDBJ databases">
        <title>Caerostris extrusa draft genome.</title>
        <authorList>
            <person name="Kono N."/>
            <person name="Arakawa K."/>
        </authorList>
    </citation>
    <scope>NUCLEOTIDE SEQUENCE [LARGE SCALE GENOMIC DNA]</scope>
</reference>
<keyword evidence="2" id="KW-1185">Reference proteome</keyword>
<dbReference type="AlphaFoldDB" id="A0AAV4VK60"/>
<evidence type="ECO:0000313" key="1">
    <source>
        <dbReference type="EMBL" id="GIY70682.1"/>
    </source>
</evidence>
<organism evidence="1 2">
    <name type="scientific">Caerostris extrusa</name>
    <name type="common">Bark spider</name>
    <name type="synonym">Caerostris bankana</name>
    <dbReference type="NCBI Taxonomy" id="172846"/>
    <lineage>
        <taxon>Eukaryota</taxon>
        <taxon>Metazoa</taxon>
        <taxon>Ecdysozoa</taxon>
        <taxon>Arthropoda</taxon>
        <taxon>Chelicerata</taxon>
        <taxon>Arachnida</taxon>
        <taxon>Araneae</taxon>
        <taxon>Araneomorphae</taxon>
        <taxon>Entelegynae</taxon>
        <taxon>Araneoidea</taxon>
        <taxon>Araneidae</taxon>
        <taxon>Caerostris</taxon>
    </lineage>
</organism>
<dbReference type="Proteomes" id="UP001054945">
    <property type="component" value="Unassembled WGS sequence"/>
</dbReference>
<sequence length="104" mass="11696">MATVGRRSSSTNIIIGKYFCDQERSIKLNAANQKSKAGSAQFRYKQQAFRRTRSRRREKPWNLGPLLGYGGLDLLTKSGGTCGIDRKTSFVLEALQIEILMLLI</sequence>
<dbReference type="EMBL" id="BPLR01014704">
    <property type="protein sequence ID" value="GIY70682.1"/>
    <property type="molecule type" value="Genomic_DNA"/>
</dbReference>
<evidence type="ECO:0000313" key="2">
    <source>
        <dbReference type="Proteomes" id="UP001054945"/>
    </source>
</evidence>
<gene>
    <name evidence="1" type="ORF">CEXT_220801</name>
</gene>